<dbReference type="InterPro" id="IPR037465">
    <property type="entry name" value="YlxR"/>
</dbReference>
<dbReference type="NCBIfam" id="NF006622">
    <property type="entry name" value="PRK09190.1"/>
    <property type="match status" value="1"/>
</dbReference>
<evidence type="ECO:0000313" key="2">
    <source>
        <dbReference type="EMBL" id="MYZ47438.1"/>
    </source>
</evidence>
<protein>
    <submittedName>
        <fullName evidence="2">RNA-binding protein</fullName>
    </submittedName>
</protein>
<sequence>MTAAEGGAKGPRAGRTRTCIATRTQRPEAELLRFVAGPEGEVVPDLRARLPGRGVWVGAERRLVEEAVRKNLFARALKQPVKAGPELPGLVGELLRKSALGRLGLARKAGEAVTGFAKVEATIESGRAAALVIAADAAEDGRRKMEAALRRRSGSVATIPVIRVFCAEDLSLALGRPHVIHAAVLHGPAGRNFAAAAERIAHYEGCTAGSAADREGDARNDE</sequence>
<dbReference type="Gene3D" id="3.30.1330.30">
    <property type="match status" value="1"/>
</dbReference>
<dbReference type="Proteomes" id="UP000773614">
    <property type="component" value="Unassembled WGS sequence"/>
</dbReference>
<evidence type="ECO:0000259" key="1">
    <source>
        <dbReference type="Pfam" id="PF04296"/>
    </source>
</evidence>
<dbReference type="Pfam" id="PF04296">
    <property type="entry name" value="YlxR"/>
    <property type="match status" value="1"/>
</dbReference>
<feature type="domain" description="YlxR" evidence="1">
    <location>
        <begin position="17"/>
        <end position="82"/>
    </location>
</feature>
<reference evidence="2" key="1">
    <citation type="submission" date="2019-03" db="EMBL/GenBank/DDBJ databases">
        <title>Afifella sp. nov., isolated from activated sludge.</title>
        <authorList>
            <person name="Li Q."/>
            <person name="Liu Y."/>
        </authorList>
    </citation>
    <scope>NUCLEOTIDE SEQUENCE</scope>
    <source>
        <strain evidence="2">L72</strain>
    </source>
</reference>
<proteinExistence type="predicted"/>
<comment type="caution">
    <text evidence="2">The sequence shown here is derived from an EMBL/GenBank/DDBJ whole genome shotgun (WGS) entry which is preliminary data.</text>
</comment>
<dbReference type="SUPFAM" id="SSF55315">
    <property type="entry name" value="L30e-like"/>
    <property type="match status" value="1"/>
</dbReference>
<organism evidence="2 3">
    <name type="scientific">Propylenella binzhouense</name>
    <dbReference type="NCBI Taxonomy" id="2555902"/>
    <lineage>
        <taxon>Bacteria</taxon>
        <taxon>Pseudomonadati</taxon>
        <taxon>Pseudomonadota</taxon>
        <taxon>Alphaproteobacteria</taxon>
        <taxon>Hyphomicrobiales</taxon>
        <taxon>Propylenellaceae</taxon>
        <taxon>Propylenella</taxon>
    </lineage>
</organism>
<dbReference type="PANTHER" id="PTHR34215:SF1">
    <property type="entry name" value="YLXR DOMAIN-CONTAINING PROTEIN"/>
    <property type="match status" value="1"/>
</dbReference>
<dbReference type="InterPro" id="IPR035931">
    <property type="entry name" value="YlxR-like_sf"/>
</dbReference>
<dbReference type="InterPro" id="IPR029064">
    <property type="entry name" value="Ribosomal_eL30-like_sf"/>
</dbReference>
<dbReference type="Gene3D" id="3.30.1230.10">
    <property type="entry name" value="YlxR-like"/>
    <property type="match status" value="1"/>
</dbReference>
<keyword evidence="3" id="KW-1185">Reference proteome</keyword>
<dbReference type="CDD" id="cd00279">
    <property type="entry name" value="YlxR"/>
    <property type="match status" value="1"/>
</dbReference>
<dbReference type="RefSeq" id="WP_161139783.1">
    <property type="nucleotide sequence ID" value="NZ_SPKJ01000014.1"/>
</dbReference>
<dbReference type="InterPro" id="IPR007393">
    <property type="entry name" value="YlxR_dom"/>
</dbReference>
<name>A0A964T2U0_9HYPH</name>
<evidence type="ECO:0000313" key="3">
    <source>
        <dbReference type="Proteomes" id="UP000773614"/>
    </source>
</evidence>
<gene>
    <name evidence="2" type="ORF">E4O86_06900</name>
</gene>
<dbReference type="EMBL" id="SPKJ01000014">
    <property type="protein sequence ID" value="MYZ47438.1"/>
    <property type="molecule type" value="Genomic_DNA"/>
</dbReference>
<dbReference type="PANTHER" id="PTHR34215">
    <property type="entry name" value="BLL0784 PROTEIN"/>
    <property type="match status" value="1"/>
</dbReference>
<dbReference type="OrthoDB" id="9799836at2"/>
<accession>A0A964T2U0</accession>
<dbReference type="AlphaFoldDB" id="A0A964T2U0"/>
<dbReference type="SUPFAM" id="SSF64376">
    <property type="entry name" value="YlxR-like"/>
    <property type="match status" value="1"/>
</dbReference>